<evidence type="ECO:0000313" key="13">
    <source>
        <dbReference type="Proteomes" id="UP000236630"/>
    </source>
</evidence>
<keyword evidence="9" id="KW-0325">Glycoprotein</keyword>
<keyword evidence="8" id="KW-0675">Receptor</keyword>
<name>A0A2H5NVD4_CITUN</name>
<dbReference type="GO" id="GO:0016020">
    <property type="term" value="C:membrane"/>
    <property type="evidence" value="ECO:0007669"/>
    <property type="project" value="UniProtKB-SubCell"/>
</dbReference>
<evidence type="ECO:0000256" key="8">
    <source>
        <dbReference type="ARBA" id="ARBA00023170"/>
    </source>
</evidence>
<evidence type="ECO:0000256" key="2">
    <source>
        <dbReference type="ARBA" id="ARBA00022614"/>
    </source>
</evidence>
<dbReference type="AlphaFoldDB" id="A0A2H5NVD4"/>
<evidence type="ECO:0000256" key="1">
    <source>
        <dbReference type="ARBA" id="ARBA00004479"/>
    </source>
</evidence>
<evidence type="ECO:0000256" key="9">
    <source>
        <dbReference type="ARBA" id="ARBA00023180"/>
    </source>
</evidence>
<dbReference type="Pfam" id="PF08263">
    <property type="entry name" value="LRRNT_2"/>
    <property type="match status" value="1"/>
</dbReference>
<keyword evidence="4 10" id="KW-0732">Signal</keyword>
<dbReference type="Pfam" id="PF00560">
    <property type="entry name" value="LRR_1"/>
    <property type="match status" value="2"/>
</dbReference>
<dbReference type="InterPro" id="IPR046956">
    <property type="entry name" value="RLP23-like"/>
</dbReference>
<keyword evidence="3" id="KW-0812">Transmembrane</keyword>
<dbReference type="PANTHER" id="PTHR48063">
    <property type="entry name" value="LRR RECEPTOR-LIKE KINASE"/>
    <property type="match status" value="1"/>
</dbReference>
<feature type="domain" description="Leucine-rich repeat-containing N-terminal plant-type" evidence="11">
    <location>
        <begin position="45"/>
        <end position="81"/>
    </location>
</feature>
<protein>
    <recommendedName>
        <fullName evidence="11">Leucine-rich repeat-containing N-terminal plant-type domain-containing protein</fullName>
    </recommendedName>
</protein>
<dbReference type="STRING" id="55188.A0A2H5NVD4"/>
<keyword evidence="5" id="KW-0677">Repeat</keyword>
<keyword evidence="2" id="KW-0433">Leucine-rich repeat</keyword>
<dbReference type="SUPFAM" id="SSF52047">
    <property type="entry name" value="RNI-like"/>
    <property type="match status" value="1"/>
</dbReference>
<keyword evidence="6" id="KW-1133">Transmembrane helix</keyword>
<reference evidence="12 13" key="1">
    <citation type="journal article" date="2017" name="Front. Genet.">
        <title>Draft sequencing of the heterozygous diploid genome of Satsuma (Citrus unshiu Marc.) using a hybrid assembly approach.</title>
        <authorList>
            <person name="Shimizu T."/>
            <person name="Tanizawa Y."/>
            <person name="Mochizuki T."/>
            <person name="Nagasaki H."/>
            <person name="Yoshioka T."/>
            <person name="Toyoda A."/>
            <person name="Fujiyama A."/>
            <person name="Kaminuma E."/>
            <person name="Nakamura Y."/>
        </authorList>
    </citation>
    <scope>NUCLEOTIDE SEQUENCE [LARGE SCALE GENOMIC DNA]</scope>
    <source>
        <strain evidence="13">cv. Miyagawa wase</strain>
    </source>
</reference>
<dbReference type="FunFam" id="3.80.10.10:FF:000383">
    <property type="entry name" value="Leucine-rich repeat receptor protein kinase EMS1"/>
    <property type="match status" value="1"/>
</dbReference>
<evidence type="ECO:0000256" key="10">
    <source>
        <dbReference type="SAM" id="SignalP"/>
    </source>
</evidence>
<proteinExistence type="predicted"/>
<keyword evidence="7" id="KW-0472">Membrane</keyword>
<feature type="signal peptide" evidence="10">
    <location>
        <begin position="1"/>
        <end position="25"/>
    </location>
</feature>
<dbReference type="SUPFAM" id="SSF52058">
    <property type="entry name" value="L domain-like"/>
    <property type="match status" value="2"/>
</dbReference>
<dbReference type="PANTHER" id="PTHR48063:SF90">
    <property type="entry name" value="OS11G0565920 PROTEIN"/>
    <property type="match status" value="1"/>
</dbReference>
<evidence type="ECO:0000256" key="6">
    <source>
        <dbReference type="ARBA" id="ARBA00022989"/>
    </source>
</evidence>
<sequence length="789" mass="88294">MAGRNSTFQLVVLLLVLLIKPLFLAAIGIGSNYDCGNFSIRCTEREREALLKFKEGLIDPSARLSSWVGDDCCYWFGVGCSNQTGHVLRLDLGNSLDCSFLDYGANASCLYGGELDPSLLNLTDLIYLNLSRRYLDLSVASLKGVVPSNLNWLSGLSSLQYLRLGGIDLSKATTNWLQIVNTLTGLLELRMRDCELQNIPHSLSFINFTLRSSLDLSRNHFQKSPIPEFVYSLKKMKLLDLSESSFSGMLPPNIGNLSNLQYLDLSYQNLKDYQITKELKVTNWLQVVNELPSLVELHLSNCQLNFPQSLPFLNFTSLSILELSYDNFNSQIPQWLFNISTLVTLNLRSSQLSGSIPKFPPGKMCNLRRLDLAINGFSGEKEQFIQTLSGCNNSTLETLETQRHLRYHELSRNSFSGPLPTSIRNLSSLRAIGISFNRMNGTISENIGQLAELVALNLYRNSWKGIITENHFQNLTKLNSLYLSSSNKSLVFTMRSDWIPPFSLRQMAINDCQLGSAFPSWLKTQASVFKLTLSNAAISDTIPDWFWGVISQWLDLSYDQLRRVLPRSINISSNTFAGSHGSMDLGFNHFEGHEMSTLEDLDLSTNIRNGTIPPSMHISYNHITGEIKELTNAFSACNVSTLETLDLASNKLGGNLPDSLGNLLCLEYLGLSENSFLGSLPTSIGNLSHLRALYLSFNVMSRIISENIGQLSEPYMLDLYGNSWEGVITEKHFRNLSGLDYLTISSSNSSLVFNIRHDWIAPFNLYTIRGGTRLLVQGLPKYVTSPNFS</sequence>
<organism evidence="12 13">
    <name type="scientific">Citrus unshiu</name>
    <name type="common">Satsuma mandarin</name>
    <name type="synonym">Citrus nobilis var. unshiu</name>
    <dbReference type="NCBI Taxonomy" id="55188"/>
    <lineage>
        <taxon>Eukaryota</taxon>
        <taxon>Viridiplantae</taxon>
        <taxon>Streptophyta</taxon>
        <taxon>Embryophyta</taxon>
        <taxon>Tracheophyta</taxon>
        <taxon>Spermatophyta</taxon>
        <taxon>Magnoliopsida</taxon>
        <taxon>eudicotyledons</taxon>
        <taxon>Gunneridae</taxon>
        <taxon>Pentapetalae</taxon>
        <taxon>rosids</taxon>
        <taxon>malvids</taxon>
        <taxon>Sapindales</taxon>
        <taxon>Rutaceae</taxon>
        <taxon>Aurantioideae</taxon>
        <taxon>Citrus</taxon>
    </lineage>
</organism>
<evidence type="ECO:0000256" key="5">
    <source>
        <dbReference type="ARBA" id="ARBA00022737"/>
    </source>
</evidence>
<dbReference type="Proteomes" id="UP000236630">
    <property type="component" value="Unassembled WGS sequence"/>
</dbReference>
<evidence type="ECO:0000313" key="12">
    <source>
        <dbReference type="EMBL" id="GAY44083.1"/>
    </source>
</evidence>
<dbReference type="Gene3D" id="3.80.10.10">
    <property type="entry name" value="Ribonuclease Inhibitor"/>
    <property type="match status" value="5"/>
</dbReference>
<feature type="chain" id="PRO_5014123254" description="Leucine-rich repeat-containing N-terminal plant-type domain-containing protein" evidence="10">
    <location>
        <begin position="26"/>
        <end position="789"/>
    </location>
</feature>
<gene>
    <name evidence="12" type="ORF">CUMW_079530</name>
</gene>
<evidence type="ECO:0000256" key="7">
    <source>
        <dbReference type="ARBA" id="ARBA00023136"/>
    </source>
</evidence>
<keyword evidence="13" id="KW-1185">Reference proteome</keyword>
<accession>A0A2H5NVD4</accession>
<dbReference type="InterPro" id="IPR013210">
    <property type="entry name" value="LRR_N_plant-typ"/>
</dbReference>
<comment type="caution">
    <text evidence="12">The sequence shown here is derived from an EMBL/GenBank/DDBJ whole genome shotgun (WGS) entry which is preliminary data.</text>
</comment>
<dbReference type="InterPro" id="IPR032675">
    <property type="entry name" value="LRR_dom_sf"/>
</dbReference>
<dbReference type="EMBL" id="BDQV01000022">
    <property type="protein sequence ID" value="GAY44083.1"/>
    <property type="molecule type" value="Genomic_DNA"/>
</dbReference>
<evidence type="ECO:0000256" key="3">
    <source>
        <dbReference type="ARBA" id="ARBA00022692"/>
    </source>
</evidence>
<dbReference type="InterPro" id="IPR001611">
    <property type="entry name" value="Leu-rich_rpt"/>
</dbReference>
<evidence type="ECO:0000256" key="4">
    <source>
        <dbReference type="ARBA" id="ARBA00022729"/>
    </source>
</evidence>
<evidence type="ECO:0000259" key="11">
    <source>
        <dbReference type="Pfam" id="PF08263"/>
    </source>
</evidence>
<comment type="subcellular location">
    <subcellularLocation>
        <location evidence="1">Membrane</location>
        <topology evidence="1">Single-pass type I membrane protein</topology>
    </subcellularLocation>
</comment>